<dbReference type="EMBL" id="OX458932">
    <property type="protein sequence ID" value="CAI9084686.1"/>
    <property type="molecule type" value="Genomic_DNA"/>
</dbReference>
<accession>A0ABN8XBN3</accession>
<sequence>MDASNEGSRLLKRNGGQYIAPMSLKSGKKIVVALSANLKIRDMIWLV</sequence>
<evidence type="ECO:0000313" key="1">
    <source>
        <dbReference type="EMBL" id="CAI9084686.1"/>
    </source>
</evidence>
<reference evidence="1" key="1">
    <citation type="submission" date="2023-03" db="EMBL/GenBank/DDBJ databases">
        <authorList>
            <person name="Cremers G."/>
            <person name="Picone N."/>
        </authorList>
    </citation>
    <scope>NUCLEOTIDE SEQUENCE</scope>
    <source>
        <strain evidence="1">Sample_alias</strain>
    </source>
</reference>
<evidence type="ECO:0000313" key="2">
    <source>
        <dbReference type="Proteomes" id="UP001161497"/>
    </source>
</evidence>
<protein>
    <submittedName>
        <fullName evidence="1">Uncharacterized protein</fullName>
    </submittedName>
</protein>
<proteinExistence type="predicted"/>
<name>A0ABN8XBN3_9BACT</name>
<gene>
    <name evidence="1" type="ORF">MFUM_0289</name>
</gene>
<organism evidence="1 2">
    <name type="scientific">Candidatus Methylacidiphilum fumarolicum</name>
    <dbReference type="NCBI Taxonomy" id="591154"/>
    <lineage>
        <taxon>Bacteria</taxon>
        <taxon>Pseudomonadati</taxon>
        <taxon>Verrucomicrobiota</taxon>
        <taxon>Methylacidiphilae</taxon>
        <taxon>Methylacidiphilales</taxon>
        <taxon>Methylacidiphilaceae</taxon>
        <taxon>Methylacidiphilum (ex Ratnadevi et al. 2023)</taxon>
    </lineage>
</organism>
<keyword evidence="2" id="KW-1185">Reference proteome</keyword>
<dbReference type="Proteomes" id="UP001161497">
    <property type="component" value="Chromosome"/>
</dbReference>